<comment type="caution">
    <text evidence="1">The sequence shown here is derived from an EMBL/GenBank/DDBJ whole genome shotgun (WGS) entry which is preliminary data.</text>
</comment>
<keyword evidence="2" id="KW-1185">Reference proteome</keyword>
<dbReference type="PROSITE" id="PS51257">
    <property type="entry name" value="PROKAR_LIPOPROTEIN"/>
    <property type="match status" value="1"/>
</dbReference>
<evidence type="ECO:0000313" key="1">
    <source>
        <dbReference type="EMBL" id="RAK69965.1"/>
    </source>
</evidence>
<reference evidence="2" key="1">
    <citation type="submission" date="2018-05" db="EMBL/GenBank/DDBJ databases">
        <authorList>
            <person name="Nie L."/>
        </authorList>
    </citation>
    <scope>NUCLEOTIDE SEQUENCE [LARGE SCALE GENOMIC DNA]</scope>
    <source>
        <strain evidence="2">NL</strain>
    </source>
</reference>
<protein>
    <recommendedName>
        <fullName evidence="3">Lipoprotein</fullName>
    </recommendedName>
</protein>
<proteinExistence type="predicted"/>
<accession>A0A328BTG3</accession>
<dbReference type="AlphaFoldDB" id="A0A328BTG3"/>
<dbReference type="Proteomes" id="UP000248553">
    <property type="component" value="Unassembled WGS sequence"/>
</dbReference>
<evidence type="ECO:0000313" key="2">
    <source>
        <dbReference type="Proteomes" id="UP000248553"/>
    </source>
</evidence>
<evidence type="ECO:0008006" key="3">
    <source>
        <dbReference type="Google" id="ProtNLM"/>
    </source>
</evidence>
<gene>
    <name evidence="1" type="ORF">DLM85_03680</name>
</gene>
<dbReference type="EMBL" id="QHKM01000001">
    <property type="protein sequence ID" value="RAK69965.1"/>
    <property type="molecule type" value="Genomic_DNA"/>
</dbReference>
<dbReference type="RefSeq" id="WP_111476701.1">
    <property type="nucleotide sequence ID" value="NZ_QHKM01000001.1"/>
</dbReference>
<name>A0A328BTG3_9BACT</name>
<sequence>MVRLLIRFGSAGLLAGLLGCAPMVRLVFGYQNPKPETDASRLAYAQQLGMNPAQVALARPAFVLDHRRDTLLYPNPNVTGGVRFEGGKVQRLDTLPVDFALPSVLLFDAQGRGLRLSPDNRCEPGKYSIIKPAVAQLNEPLRIDARKYNADFDAVAAGFTTADGQPLRFEQVQDGSRLYVGLFGIKYWDRETRKQLALVQSELRKLPPGQARLLYFNCDLSPEAWAEMQQRERQRKGRPQ</sequence>
<organism evidence="1 2">
    <name type="scientific">Hymenobacter edaphi</name>
    <dbReference type="NCBI Taxonomy" id="2211146"/>
    <lineage>
        <taxon>Bacteria</taxon>
        <taxon>Pseudomonadati</taxon>
        <taxon>Bacteroidota</taxon>
        <taxon>Cytophagia</taxon>
        <taxon>Cytophagales</taxon>
        <taxon>Hymenobacteraceae</taxon>
        <taxon>Hymenobacter</taxon>
    </lineage>
</organism>